<protein>
    <submittedName>
        <fullName evidence="2">Uncharacterized protein</fullName>
    </submittedName>
</protein>
<dbReference type="AlphaFoldDB" id="A0A554VCF0"/>
<evidence type="ECO:0000256" key="1">
    <source>
        <dbReference type="SAM" id="Phobius"/>
    </source>
</evidence>
<name>A0A554VCF0_9FLAO</name>
<reference evidence="2 3" key="1">
    <citation type="submission" date="2019-07" db="EMBL/GenBank/DDBJ databases">
        <title>The draft genome sequence of Aquimarina algiphila M91.</title>
        <authorList>
            <person name="Meng X."/>
        </authorList>
    </citation>
    <scope>NUCLEOTIDE SEQUENCE [LARGE SCALE GENOMIC DNA]</scope>
    <source>
        <strain evidence="2 3">M91</strain>
    </source>
</reference>
<keyword evidence="3" id="KW-1185">Reference proteome</keyword>
<proteinExistence type="predicted"/>
<comment type="caution">
    <text evidence="2">The sequence shown here is derived from an EMBL/GenBank/DDBJ whole genome shotgun (WGS) entry which is preliminary data.</text>
</comment>
<dbReference type="EMBL" id="VLNR01000082">
    <property type="protein sequence ID" value="TSE04359.1"/>
    <property type="molecule type" value="Genomic_DNA"/>
</dbReference>
<evidence type="ECO:0000313" key="3">
    <source>
        <dbReference type="Proteomes" id="UP000318833"/>
    </source>
</evidence>
<organism evidence="2 3">
    <name type="scientific">Aquimarina algiphila</name>
    <dbReference type="NCBI Taxonomy" id="2047982"/>
    <lineage>
        <taxon>Bacteria</taxon>
        <taxon>Pseudomonadati</taxon>
        <taxon>Bacteroidota</taxon>
        <taxon>Flavobacteriia</taxon>
        <taxon>Flavobacteriales</taxon>
        <taxon>Flavobacteriaceae</taxon>
        <taxon>Aquimarina</taxon>
    </lineage>
</organism>
<feature type="transmembrane region" description="Helical" evidence="1">
    <location>
        <begin position="53"/>
        <end position="71"/>
    </location>
</feature>
<keyword evidence="1" id="KW-1133">Transmembrane helix</keyword>
<dbReference type="RefSeq" id="WP_143918536.1">
    <property type="nucleotide sequence ID" value="NZ_CANMXV010000057.1"/>
</dbReference>
<keyword evidence="1" id="KW-0472">Membrane</keyword>
<accession>A0A554VCF0</accession>
<evidence type="ECO:0000313" key="2">
    <source>
        <dbReference type="EMBL" id="TSE04359.1"/>
    </source>
</evidence>
<gene>
    <name evidence="2" type="ORF">FOF46_26395</name>
</gene>
<sequence>MAELKYIEKIVKWLKALFKWSLIFTIFCIVLGGGILLYGLLIGYNFDEPYADVILNFGGTLIGGIGSFPLVKMRHRLKRIDMFLYFKSVLEQAMVNNIQNDETLRIKELVWKAIEEMSTKTYED</sequence>
<keyword evidence="1" id="KW-0812">Transmembrane</keyword>
<feature type="transmembrane region" description="Helical" evidence="1">
    <location>
        <begin position="20"/>
        <end position="41"/>
    </location>
</feature>
<dbReference type="Proteomes" id="UP000318833">
    <property type="component" value="Unassembled WGS sequence"/>
</dbReference>